<feature type="chain" id="PRO_5015638281" evidence="1">
    <location>
        <begin position="21"/>
        <end position="598"/>
    </location>
</feature>
<keyword evidence="1" id="KW-0732">Signal</keyword>
<evidence type="ECO:0000256" key="1">
    <source>
        <dbReference type="SAM" id="SignalP"/>
    </source>
</evidence>
<keyword evidence="3" id="KW-1185">Reference proteome</keyword>
<dbReference type="Proteomes" id="UP000245073">
    <property type="component" value="Unassembled WGS sequence"/>
</dbReference>
<dbReference type="InterPro" id="IPR010281">
    <property type="entry name" value="DUF885"/>
</dbReference>
<dbReference type="PANTHER" id="PTHR33361">
    <property type="entry name" value="GLR0591 PROTEIN"/>
    <property type="match status" value="1"/>
</dbReference>
<evidence type="ECO:0000313" key="2">
    <source>
        <dbReference type="EMBL" id="PVM82435.1"/>
    </source>
</evidence>
<proteinExistence type="predicted"/>
<name>A0A2T9JFG8_9CAUL</name>
<feature type="signal peptide" evidence="1">
    <location>
        <begin position="1"/>
        <end position="20"/>
    </location>
</feature>
<dbReference type="EMBL" id="QDKQ01000076">
    <property type="protein sequence ID" value="PVM82435.1"/>
    <property type="molecule type" value="Genomic_DNA"/>
</dbReference>
<reference evidence="2 3" key="1">
    <citation type="submission" date="2018-04" db="EMBL/GenBank/DDBJ databases">
        <title>The genome sequence of Caulobacter sp. 744.</title>
        <authorList>
            <person name="Gao J."/>
            <person name="Sun J."/>
        </authorList>
    </citation>
    <scope>NUCLEOTIDE SEQUENCE [LARGE SCALE GENOMIC DNA]</scope>
    <source>
        <strain evidence="2 3">774</strain>
    </source>
</reference>
<dbReference type="PANTHER" id="PTHR33361:SF2">
    <property type="entry name" value="DUF885 DOMAIN-CONTAINING PROTEIN"/>
    <property type="match status" value="1"/>
</dbReference>
<gene>
    <name evidence="2" type="ORF">DDF67_23145</name>
</gene>
<comment type="caution">
    <text evidence="2">The sequence shown here is derived from an EMBL/GenBank/DDBJ whole genome shotgun (WGS) entry which is preliminary data.</text>
</comment>
<sequence length="598" mass="65883">MGAACVAAVLAGTLAGPALAKVPTAATSASASTGIASPALKTLVDEHWAWWLKGAPVQATLLGVRTYDDQLDDPSLAFADRRAAEAAAFLKRLDAIPDAGLSQPDRVNKAILHRMLSEQVEGNSFGQRTMLFSSIGSWHQYFAALPDMLPFFTKADYDSYLTRLDLYPAYNAASIATVRDGLSKGYVQPCAPMKAFGATITATIAKDPEASAFYKPFKVKKPSTIAEADWAAMQARAKATINGKINPAYQALSDFYEKDYAPRCRKDVAAAALPQGQAWYAYQVRVMTTTARTPDEIHQLGLSEVARIRAEMDEVARKSGLAPDRKAFIEKLRTDPKYYARTPAELMREATFLAKTIDGWMPKLFATLPRLPYTVREIPAEIAEGNTTAYYNAGFASTGSPGVYFVNTTHLDQRPLYEMPALTVHEAVPGHHHQIALQQELDLPEFRKNAAFFTGYVEGWGLYSERLGIEMGLYDTPEKDMGRLSYEMWRACRLVVDTGVHSKGWTRDQAIAFMLDNTALTRTNIEAEVDRYITWPGQALAYKLGELKIRELRTRAETALGPKFDLRGFHDAVLKNGSVPLDVLEAQVDAWIAGQKAG</sequence>
<evidence type="ECO:0000313" key="3">
    <source>
        <dbReference type="Proteomes" id="UP000245073"/>
    </source>
</evidence>
<accession>A0A2T9JFG8</accession>
<dbReference type="OrthoDB" id="9763405at2"/>
<organism evidence="2 3">
    <name type="scientific">Caulobacter endophyticus</name>
    <dbReference type="NCBI Taxonomy" id="2172652"/>
    <lineage>
        <taxon>Bacteria</taxon>
        <taxon>Pseudomonadati</taxon>
        <taxon>Pseudomonadota</taxon>
        <taxon>Alphaproteobacteria</taxon>
        <taxon>Caulobacterales</taxon>
        <taxon>Caulobacteraceae</taxon>
        <taxon>Caulobacter</taxon>
    </lineage>
</organism>
<dbReference type="Pfam" id="PF05960">
    <property type="entry name" value="DUF885"/>
    <property type="match status" value="1"/>
</dbReference>
<dbReference type="AlphaFoldDB" id="A0A2T9JFG8"/>
<protein>
    <submittedName>
        <fullName evidence="2">DUF885 domain-containing protein</fullName>
    </submittedName>
</protein>